<organism evidence="2 3">
    <name type="scientific">Treponema saccharophilum DSM 2985</name>
    <dbReference type="NCBI Taxonomy" id="907348"/>
    <lineage>
        <taxon>Bacteria</taxon>
        <taxon>Pseudomonadati</taxon>
        <taxon>Spirochaetota</taxon>
        <taxon>Spirochaetia</taxon>
        <taxon>Spirochaetales</taxon>
        <taxon>Treponemataceae</taxon>
        <taxon>Treponema</taxon>
    </lineage>
</organism>
<dbReference type="eggNOG" id="COG1192">
    <property type="taxonomic scope" value="Bacteria"/>
</dbReference>
<dbReference type="CDD" id="cd02042">
    <property type="entry name" value="ParAB_family"/>
    <property type="match status" value="1"/>
</dbReference>
<evidence type="ECO:0000313" key="3">
    <source>
        <dbReference type="Proteomes" id="UP000003571"/>
    </source>
</evidence>
<name>H7EJE3_9SPIR</name>
<dbReference type="OrthoDB" id="306833at2"/>
<accession>H7EJE3</accession>
<proteinExistence type="predicted"/>
<dbReference type="AlphaFoldDB" id="H7EJE3"/>
<sequence>MKRITVALSKGGVGKSSLSLGLAAELAKTHKTVLLDFDFQGNSSSTLIKKADFDIADVLYGKKAVADVVQATEIENLSVVPMIGTKPDFRMYKKEYAAAEPEIIVELTKQLAGMGFEFCIMDTSSAFDTFEENIIRATDEIVTVMNLEPYALDGFFIFYNNLMQFGKTNGIHFKCDKIVLNKVDNRLAVSKNIAAEVHKNFSTFNIYTIPADQNFNKCINLRTPVQYMKNTKIETLSTLTQIAKGLAD</sequence>
<dbReference type="SUPFAM" id="SSF52540">
    <property type="entry name" value="P-loop containing nucleoside triphosphate hydrolases"/>
    <property type="match status" value="1"/>
</dbReference>
<protein>
    <recommendedName>
        <fullName evidence="1">AAA domain-containing protein</fullName>
    </recommendedName>
</protein>
<dbReference type="PATRIC" id="fig|907348.3.peg.1030"/>
<gene>
    <name evidence="2" type="ORF">TresaDRAFT_1568</name>
</gene>
<dbReference type="RefSeq" id="WP_002703446.1">
    <property type="nucleotide sequence ID" value="NZ_AGRW01000041.1"/>
</dbReference>
<keyword evidence="3" id="KW-1185">Reference proteome</keyword>
<evidence type="ECO:0000313" key="2">
    <source>
        <dbReference type="EMBL" id="EIC02304.1"/>
    </source>
</evidence>
<dbReference type="InterPro" id="IPR025669">
    <property type="entry name" value="AAA_dom"/>
</dbReference>
<dbReference type="STRING" id="907348.TresaDRAFT_1568"/>
<reference evidence="2 3" key="1">
    <citation type="submission" date="2011-09" db="EMBL/GenBank/DDBJ databases">
        <title>The draft genome of Treponema saccharophilum DSM 2985.</title>
        <authorList>
            <consortium name="US DOE Joint Genome Institute (JGI-PGF)"/>
            <person name="Lucas S."/>
            <person name="Copeland A."/>
            <person name="Lapidus A."/>
            <person name="Glavina del Rio T."/>
            <person name="Dalin E."/>
            <person name="Tice H."/>
            <person name="Bruce D."/>
            <person name="Goodwin L."/>
            <person name="Pitluck S."/>
            <person name="Peters L."/>
            <person name="Kyrpides N."/>
            <person name="Mavromatis K."/>
            <person name="Ivanova N."/>
            <person name="Markowitz V."/>
            <person name="Cheng J.-F."/>
            <person name="Hugenholtz P."/>
            <person name="Woyke T."/>
            <person name="Wu D."/>
            <person name="Gronow S."/>
            <person name="Wellnitz S."/>
            <person name="Brambilla E."/>
            <person name="Klenk H.-P."/>
            <person name="Eisen J.A."/>
        </authorList>
    </citation>
    <scope>NUCLEOTIDE SEQUENCE [LARGE SCALE GENOMIC DNA]</scope>
    <source>
        <strain evidence="2 3">DSM 2985</strain>
    </source>
</reference>
<comment type="caution">
    <text evidence="2">The sequence shown here is derived from an EMBL/GenBank/DDBJ whole genome shotgun (WGS) entry which is preliminary data.</text>
</comment>
<dbReference type="PANTHER" id="PTHR13696">
    <property type="entry name" value="P-LOOP CONTAINING NUCLEOSIDE TRIPHOSPHATE HYDROLASE"/>
    <property type="match status" value="1"/>
</dbReference>
<dbReference type="Gene3D" id="3.40.50.300">
    <property type="entry name" value="P-loop containing nucleotide triphosphate hydrolases"/>
    <property type="match status" value="1"/>
</dbReference>
<feature type="domain" description="AAA" evidence="1">
    <location>
        <begin position="1"/>
        <end position="168"/>
    </location>
</feature>
<dbReference type="InterPro" id="IPR050678">
    <property type="entry name" value="DNA_Partitioning_ATPase"/>
</dbReference>
<dbReference type="InterPro" id="IPR027417">
    <property type="entry name" value="P-loop_NTPase"/>
</dbReference>
<dbReference type="PANTHER" id="PTHR13696:SF52">
    <property type="entry name" value="PARA FAMILY PROTEIN CT_582"/>
    <property type="match status" value="1"/>
</dbReference>
<evidence type="ECO:0000259" key="1">
    <source>
        <dbReference type="Pfam" id="PF13614"/>
    </source>
</evidence>
<dbReference type="Proteomes" id="UP000003571">
    <property type="component" value="Unassembled WGS sequence"/>
</dbReference>
<dbReference type="EMBL" id="AGRW01000041">
    <property type="protein sequence ID" value="EIC02304.1"/>
    <property type="molecule type" value="Genomic_DNA"/>
</dbReference>
<dbReference type="Pfam" id="PF13614">
    <property type="entry name" value="AAA_31"/>
    <property type="match status" value="1"/>
</dbReference>